<dbReference type="GO" id="GO:0030425">
    <property type="term" value="C:dendrite"/>
    <property type="evidence" value="ECO:0007669"/>
    <property type="project" value="TreeGrafter"/>
</dbReference>
<dbReference type="Proteomes" id="UP000694392">
    <property type="component" value="Unplaced"/>
</dbReference>
<dbReference type="PROSITE" id="PS00237">
    <property type="entry name" value="G_PROTEIN_RECEP_F1_1"/>
    <property type="match status" value="1"/>
</dbReference>
<comment type="similarity">
    <text evidence="12">Belongs to the G-protein coupled receptor 1 family.</text>
</comment>
<keyword evidence="4 13" id="KW-1133">Transmembrane helix</keyword>
<dbReference type="Ensembl" id="ENSSPUT00000007730.1">
    <property type="protein sequence ID" value="ENSSPUP00000007252.1"/>
    <property type="gene ID" value="ENSSPUG00000005619.1"/>
</dbReference>
<dbReference type="GO" id="GO:0045202">
    <property type="term" value="C:synapse"/>
    <property type="evidence" value="ECO:0007669"/>
    <property type="project" value="TreeGrafter"/>
</dbReference>
<feature type="transmembrane region" description="Helical" evidence="13">
    <location>
        <begin position="76"/>
        <end position="104"/>
    </location>
</feature>
<evidence type="ECO:0000256" key="5">
    <source>
        <dbReference type="ARBA" id="ARBA00023040"/>
    </source>
</evidence>
<organism evidence="15 16">
    <name type="scientific">Sphenodon punctatus</name>
    <name type="common">Tuatara</name>
    <name type="synonym">Hatteria punctata</name>
    <dbReference type="NCBI Taxonomy" id="8508"/>
    <lineage>
        <taxon>Eukaryota</taxon>
        <taxon>Metazoa</taxon>
        <taxon>Chordata</taxon>
        <taxon>Craniata</taxon>
        <taxon>Vertebrata</taxon>
        <taxon>Euteleostomi</taxon>
        <taxon>Lepidosauria</taxon>
        <taxon>Sphenodontia</taxon>
        <taxon>Sphenodontidae</taxon>
        <taxon>Sphenodon</taxon>
    </lineage>
</organism>
<evidence type="ECO:0000256" key="8">
    <source>
        <dbReference type="ARBA" id="ARBA00023170"/>
    </source>
</evidence>
<keyword evidence="7" id="KW-0564">Palmitate</keyword>
<dbReference type="Gene3D" id="1.20.1070.10">
    <property type="entry name" value="Rhodopsin 7-helix transmembrane proteins"/>
    <property type="match status" value="1"/>
</dbReference>
<dbReference type="OMA" id="LEVETHF"/>
<keyword evidence="5 12" id="KW-0297">G-protein coupled receptor</keyword>
<evidence type="ECO:0000256" key="6">
    <source>
        <dbReference type="ARBA" id="ARBA00023136"/>
    </source>
</evidence>
<keyword evidence="16" id="KW-1185">Reference proteome</keyword>
<evidence type="ECO:0000259" key="14">
    <source>
        <dbReference type="PROSITE" id="PS50262"/>
    </source>
</evidence>
<feature type="transmembrane region" description="Helical" evidence="13">
    <location>
        <begin position="45"/>
        <end position="70"/>
    </location>
</feature>
<comment type="subcellular location">
    <subcellularLocation>
        <location evidence="1">Cell membrane</location>
        <topology evidence="1">Multi-pass membrane protein</topology>
    </subcellularLocation>
</comment>
<dbReference type="SUPFAM" id="SSF81321">
    <property type="entry name" value="Family A G protein-coupled receptor-like"/>
    <property type="match status" value="1"/>
</dbReference>
<evidence type="ECO:0000256" key="11">
    <source>
        <dbReference type="ARBA" id="ARBA00023288"/>
    </source>
</evidence>
<evidence type="ECO:0000256" key="2">
    <source>
        <dbReference type="ARBA" id="ARBA00022475"/>
    </source>
</evidence>
<evidence type="ECO:0000256" key="9">
    <source>
        <dbReference type="ARBA" id="ARBA00023180"/>
    </source>
</evidence>
<dbReference type="PANTHER" id="PTHR24246">
    <property type="entry name" value="OLFACTORY RECEPTOR AND ADENOSINE RECEPTOR"/>
    <property type="match status" value="1"/>
</dbReference>
<keyword evidence="11" id="KW-0449">Lipoprotein</keyword>
<evidence type="ECO:0000313" key="15">
    <source>
        <dbReference type="Ensembl" id="ENSSPUP00000007252.1"/>
    </source>
</evidence>
<dbReference type="InterPro" id="IPR017452">
    <property type="entry name" value="GPCR_Rhodpsn_7TM"/>
</dbReference>
<dbReference type="InterPro" id="IPR000276">
    <property type="entry name" value="GPCR_Rhodpsn"/>
</dbReference>
<evidence type="ECO:0000256" key="1">
    <source>
        <dbReference type="ARBA" id="ARBA00004651"/>
    </source>
</evidence>
<dbReference type="AlphaFoldDB" id="A0A8D0GM41"/>
<sequence length="111" mass="12242">SNMSWGSWVDTVYIIAESLIGLFAIAGNALVIWVVRLNPAFPNTILYFIVSLALADIAVGLLVMPLAIVVSLEVETHFYTCLFMCCLLVVFTQASIMSLLAIAIDRYLRVK</sequence>
<keyword evidence="6 13" id="KW-0472">Membrane</keyword>
<dbReference type="PANTHER" id="PTHR24246:SF2">
    <property type="entry name" value="ADENOSINE RECEPTOR A3"/>
    <property type="match status" value="1"/>
</dbReference>
<reference evidence="15" key="1">
    <citation type="submission" date="2025-08" db="UniProtKB">
        <authorList>
            <consortium name="Ensembl"/>
        </authorList>
    </citation>
    <scope>IDENTIFICATION</scope>
</reference>
<keyword evidence="10 12" id="KW-0807">Transducer</keyword>
<accession>A0A8D0GM41</accession>
<dbReference type="GeneTree" id="ENSGT01030000234555"/>
<name>A0A8D0GM41_SPHPU</name>
<keyword evidence="2" id="KW-1003">Cell membrane</keyword>
<dbReference type="PROSITE" id="PS50262">
    <property type="entry name" value="G_PROTEIN_RECEP_F1_2"/>
    <property type="match status" value="1"/>
</dbReference>
<evidence type="ECO:0000313" key="16">
    <source>
        <dbReference type="Proteomes" id="UP000694392"/>
    </source>
</evidence>
<dbReference type="InterPro" id="IPR000466">
    <property type="entry name" value="Adeno_A3_rcpt"/>
</dbReference>
<reference evidence="15" key="2">
    <citation type="submission" date="2025-09" db="UniProtKB">
        <authorList>
            <consortium name="Ensembl"/>
        </authorList>
    </citation>
    <scope>IDENTIFICATION</scope>
</reference>
<feature type="domain" description="G-protein coupled receptors family 1 profile" evidence="14">
    <location>
        <begin position="27"/>
        <end position="111"/>
    </location>
</feature>
<evidence type="ECO:0000256" key="12">
    <source>
        <dbReference type="RuleBase" id="RU000688"/>
    </source>
</evidence>
<dbReference type="Pfam" id="PF00001">
    <property type="entry name" value="7tm_1"/>
    <property type="match status" value="1"/>
</dbReference>
<dbReference type="PRINTS" id="PR00555">
    <property type="entry name" value="ADENOSINEA3R"/>
</dbReference>
<evidence type="ECO:0000256" key="13">
    <source>
        <dbReference type="SAM" id="Phobius"/>
    </source>
</evidence>
<dbReference type="GO" id="GO:0001609">
    <property type="term" value="F:G protein-coupled adenosine receptor activity"/>
    <property type="evidence" value="ECO:0007669"/>
    <property type="project" value="TreeGrafter"/>
</dbReference>
<keyword evidence="3 12" id="KW-0812">Transmembrane</keyword>
<evidence type="ECO:0000256" key="4">
    <source>
        <dbReference type="ARBA" id="ARBA00022989"/>
    </source>
</evidence>
<evidence type="ECO:0000256" key="10">
    <source>
        <dbReference type="ARBA" id="ARBA00023224"/>
    </source>
</evidence>
<protein>
    <recommendedName>
        <fullName evidence="14">G-protein coupled receptors family 1 profile domain-containing protein</fullName>
    </recommendedName>
</protein>
<proteinExistence type="inferred from homology"/>
<evidence type="ECO:0000256" key="7">
    <source>
        <dbReference type="ARBA" id="ARBA00023139"/>
    </source>
</evidence>
<evidence type="ECO:0000256" key="3">
    <source>
        <dbReference type="ARBA" id="ARBA00022692"/>
    </source>
</evidence>
<dbReference type="GO" id="GO:0005886">
    <property type="term" value="C:plasma membrane"/>
    <property type="evidence" value="ECO:0007669"/>
    <property type="project" value="UniProtKB-SubCell"/>
</dbReference>
<dbReference type="PRINTS" id="PR00237">
    <property type="entry name" value="GPCRRHODOPSN"/>
</dbReference>
<feature type="transmembrane region" description="Helical" evidence="13">
    <location>
        <begin position="12"/>
        <end position="33"/>
    </location>
</feature>
<keyword evidence="9" id="KW-0325">Glycoprotein</keyword>
<keyword evidence="8 12" id="KW-0675">Receptor</keyword>